<dbReference type="Gene3D" id="1.20.1250.20">
    <property type="entry name" value="MFS general substrate transporter like domains"/>
    <property type="match status" value="2"/>
</dbReference>
<gene>
    <name evidence="9" type="ORF">GCM10009844_13680</name>
</gene>
<evidence type="ECO:0000256" key="6">
    <source>
        <dbReference type="ARBA" id="ARBA00023136"/>
    </source>
</evidence>
<feature type="transmembrane region" description="Helical" evidence="7">
    <location>
        <begin position="149"/>
        <end position="171"/>
    </location>
</feature>
<feature type="transmembrane region" description="Helical" evidence="7">
    <location>
        <begin position="116"/>
        <end position="137"/>
    </location>
</feature>
<keyword evidence="3" id="KW-1003">Cell membrane</keyword>
<feature type="transmembrane region" description="Helical" evidence="7">
    <location>
        <begin position="21"/>
        <end position="39"/>
    </location>
</feature>
<feature type="transmembrane region" description="Helical" evidence="7">
    <location>
        <begin position="261"/>
        <end position="279"/>
    </location>
</feature>
<comment type="subcellular location">
    <subcellularLocation>
        <location evidence="1">Cell membrane</location>
        <topology evidence="1">Multi-pass membrane protein</topology>
    </subcellularLocation>
</comment>
<comment type="caution">
    <text evidence="9">The sequence shown here is derived from an EMBL/GenBank/DDBJ whole genome shotgun (WGS) entry which is preliminary data.</text>
</comment>
<keyword evidence="2" id="KW-0813">Transport</keyword>
<dbReference type="EMBL" id="BAAAQR010000003">
    <property type="protein sequence ID" value="GAA2142472.1"/>
    <property type="molecule type" value="Genomic_DNA"/>
</dbReference>
<evidence type="ECO:0000256" key="5">
    <source>
        <dbReference type="ARBA" id="ARBA00022989"/>
    </source>
</evidence>
<evidence type="ECO:0000256" key="7">
    <source>
        <dbReference type="SAM" id="Phobius"/>
    </source>
</evidence>
<evidence type="ECO:0000256" key="1">
    <source>
        <dbReference type="ARBA" id="ARBA00004651"/>
    </source>
</evidence>
<dbReference type="Proteomes" id="UP001501771">
    <property type="component" value="Unassembled WGS sequence"/>
</dbReference>
<evidence type="ECO:0000256" key="3">
    <source>
        <dbReference type="ARBA" id="ARBA00022475"/>
    </source>
</evidence>
<evidence type="ECO:0000259" key="8">
    <source>
        <dbReference type="PROSITE" id="PS50850"/>
    </source>
</evidence>
<feature type="domain" description="Major facilitator superfamily (MFS) profile" evidence="8">
    <location>
        <begin position="16"/>
        <end position="423"/>
    </location>
</feature>
<keyword evidence="4 7" id="KW-0812">Transmembrane</keyword>
<dbReference type="RefSeq" id="WP_344149421.1">
    <property type="nucleotide sequence ID" value="NZ_BAAAQR010000003.1"/>
</dbReference>
<dbReference type="InterPro" id="IPR020846">
    <property type="entry name" value="MFS_dom"/>
</dbReference>
<dbReference type="PANTHER" id="PTHR23517:SF3">
    <property type="entry name" value="INTEGRAL MEMBRANE TRANSPORT PROTEIN"/>
    <property type="match status" value="1"/>
</dbReference>
<feature type="transmembrane region" description="Helical" evidence="7">
    <location>
        <begin position="183"/>
        <end position="201"/>
    </location>
</feature>
<dbReference type="InterPro" id="IPR050171">
    <property type="entry name" value="MFS_Transporters"/>
</dbReference>
<dbReference type="InterPro" id="IPR011701">
    <property type="entry name" value="MFS"/>
</dbReference>
<dbReference type="InterPro" id="IPR005829">
    <property type="entry name" value="Sugar_transporter_CS"/>
</dbReference>
<dbReference type="Pfam" id="PF07690">
    <property type="entry name" value="MFS_1"/>
    <property type="match status" value="2"/>
</dbReference>
<feature type="transmembrane region" description="Helical" evidence="7">
    <location>
        <begin position="310"/>
        <end position="327"/>
    </location>
</feature>
<evidence type="ECO:0000313" key="9">
    <source>
        <dbReference type="EMBL" id="GAA2142472.1"/>
    </source>
</evidence>
<dbReference type="CDD" id="cd17325">
    <property type="entry name" value="MFS_MdtG_SLC18_like"/>
    <property type="match status" value="1"/>
</dbReference>
<proteinExistence type="predicted"/>
<name>A0ABN2ZHV2_9ACTN</name>
<evidence type="ECO:0000256" key="4">
    <source>
        <dbReference type="ARBA" id="ARBA00022692"/>
    </source>
</evidence>
<keyword evidence="10" id="KW-1185">Reference proteome</keyword>
<reference evidence="9 10" key="1">
    <citation type="journal article" date="2019" name="Int. J. Syst. Evol. Microbiol.">
        <title>The Global Catalogue of Microorganisms (GCM) 10K type strain sequencing project: providing services to taxonomists for standard genome sequencing and annotation.</title>
        <authorList>
            <consortium name="The Broad Institute Genomics Platform"/>
            <consortium name="The Broad Institute Genome Sequencing Center for Infectious Disease"/>
            <person name="Wu L."/>
            <person name="Ma J."/>
        </authorList>
    </citation>
    <scope>NUCLEOTIDE SEQUENCE [LARGE SCALE GENOMIC DNA]</scope>
    <source>
        <strain evidence="9 10">JCM 16022</strain>
    </source>
</reference>
<dbReference type="SUPFAM" id="SSF103473">
    <property type="entry name" value="MFS general substrate transporter"/>
    <property type="match status" value="1"/>
</dbReference>
<keyword evidence="5 7" id="KW-1133">Transmembrane helix</keyword>
<feature type="transmembrane region" description="Helical" evidence="7">
    <location>
        <begin position="59"/>
        <end position="80"/>
    </location>
</feature>
<keyword evidence="6 7" id="KW-0472">Membrane</keyword>
<dbReference type="PROSITE" id="PS00216">
    <property type="entry name" value="SUGAR_TRANSPORT_1"/>
    <property type="match status" value="2"/>
</dbReference>
<protein>
    <submittedName>
        <fullName evidence="9">MFS transporter</fullName>
    </submittedName>
</protein>
<feature type="transmembrane region" description="Helical" evidence="7">
    <location>
        <begin position="92"/>
        <end position="110"/>
    </location>
</feature>
<feature type="transmembrane region" description="Helical" evidence="7">
    <location>
        <begin position="333"/>
        <end position="354"/>
    </location>
</feature>
<accession>A0ABN2ZHV2</accession>
<evidence type="ECO:0000256" key="2">
    <source>
        <dbReference type="ARBA" id="ARBA00022448"/>
    </source>
</evidence>
<dbReference type="PROSITE" id="PS50850">
    <property type="entry name" value="MFS"/>
    <property type="match status" value="1"/>
</dbReference>
<sequence length="437" mass="45535">MSRTTQNAAPTRHIELGLRQNLAQFVLLVTVNALVGGMLGQERTVVPLLGERVFGLRGYTAGLTFILVFGLAKAATNYFAGTWSDRFGRKPVLVVGWLVAVPVPLLLIWAPSWAWVVAANVLLGISQGLTWSTTVIMKIDLVGPARRGLAMGLNEAAGYGAVAATALATGYLADTYGLRPAPFLLGIAFAALGLGLSTLAVRETREHARLEAAGHVARADGKHDHLHSDLSNGEVFLQTSFKEPALSAASQAGLVNNLNDGLAWGLFPILFSAAGLSVAKIGVLAALYPAVWGVGQLFTGALSDRVGRKWLIASGMWLQALALGVIATVDSFAAWAVAAVLLGAGTAMVYPTLLASIGDVAHPAWRARSVGIYRLWRDGGFAAGALLAGIVADALGVRAAVWTVAALTAASGLVVAARMYETHHRPGSVEPKGAVDG</sequence>
<dbReference type="InterPro" id="IPR036259">
    <property type="entry name" value="MFS_trans_sf"/>
</dbReference>
<organism evidence="9 10">
    <name type="scientific">Nocardioides koreensis</name>
    <dbReference type="NCBI Taxonomy" id="433651"/>
    <lineage>
        <taxon>Bacteria</taxon>
        <taxon>Bacillati</taxon>
        <taxon>Actinomycetota</taxon>
        <taxon>Actinomycetes</taxon>
        <taxon>Propionibacteriales</taxon>
        <taxon>Nocardioidaceae</taxon>
        <taxon>Nocardioides</taxon>
    </lineage>
</organism>
<feature type="transmembrane region" description="Helical" evidence="7">
    <location>
        <begin position="401"/>
        <end position="420"/>
    </location>
</feature>
<dbReference type="PANTHER" id="PTHR23517">
    <property type="entry name" value="RESISTANCE PROTEIN MDTM, PUTATIVE-RELATED-RELATED"/>
    <property type="match status" value="1"/>
</dbReference>
<evidence type="ECO:0000313" key="10">
    <source>
        <dbReference type="Proteomes" id="UP001501771"/>
    </source>
</evidence>